<keyword evidence="3" id="KW-1185">Reference proteome</keyword>
<dbReference type="EMBL" id="MU251245">
    <property type="protein sequence ID" value="KAG9257361.1"/>
    <property type="molecule type" value="Genomic_DNA"/>
</dbReference>
<proteinExistence type="predicted"/>
<name>A0A9P7ZT63_9HYPO</name>
<dbReference type="AlphaFoldDB" id="A0A9P7ZT63"/>
<organism evidence="2 3">
    <name type="scientific">Emericellopsis atlantica</name>
    <dbReference type="NCBI Taxonomy" id="2614577"/>
    <lineage>
        <taxon>Eukaryota</taxon>
        <taxon>Fungi</taxon>
        <taxon>Dikarya</taxon>
        <taxon>Ascomycota</taxon>
        <taxon>Pezizomycotina</taxon>
        <taxon>Sordariomycetes</taxon>
        <taxon>Hypocreomycetidae</taxon>
        <taxon>Hypocreales</taxon>
        <taxon>Bionectriaceae</taxon>
        <taxon>Emericellopsis</taxon>
    </lineage>
</organism>
<evidence type="ECO:0000313" key="2">
    <source>
        <dbReference type="EMBL" id="KAG9257361.1"/>
    </source>
</evidence>
<feature type="chain" id="PRO_5040293751" description="Secreted protein" evidence="1">
    <location>
        <begin position="33"/>
        <end position="109"/>
    </location>
</feature>
<evidence type="ECO:0000313" key="3">
    <source>
        <dbReference type="Proteomes" id="UP000887229"/>
    </source>
</evidence>
<dbReference type="GeneID" id="70293762"/>
<feature type="signal peptide" evidence="1">
    <location>
        <begin position="1"/>
        <end position="32"/>
    </location>
</feature>
<reference evidence="2" key="1">
    <citation type="journal article" date="2021" name="IMA Fungus">
        <title>Genomic characterization of three marine fungi, including Emericellopsis atlantica sp. nov. with signatures of a generalist lifestyle and marine biomass degradation.</title>
        <authorList>
            <person name="Hagestad O.C."/>
            <person name="Hou L."/>
            <person name="Andersen J.H."/>
            <person name="Hansen E.H."/>
            <person name="Altermark B."/>
            <person name="Li C."/>
            <person name="Kuhnert E."/>
            <person name="Cox R.J."/>
            <person name="Crous P.W."/>
            <person name="Spatafora J.W."/>
            <person name="Lail K."/>
            <person name="Amirebrahimi M."/>
            <person name="Lipzen A."/>
            <person name="Pangilinan J."/>
            <person name="Andreopoulos W."/>
            <person name="Hayes R.D."/>
            <person name="Ng V."/>
            <person name="Grigoriev I.V."/>
            <person name="Jackson S.A."/>
            <person name="Sutton T.D.S."/>
            <person name="Dobson A.D.W."/>
            <person name="Rama T."/>
        </authorList>
    </citation>
    <scope>NUCLEOTIDE SEQUENCE</scope>
    <source>
        <strain evidence="2">TS7</strain>
    </source>
</reference>
<keyword evidence="1" id="KW-0732">Signal</keyword>
<evidence type="ECO:0000256" key="1">
    <source>
        <dbReference type="SAM" id="SignalP"/>
    </source>
</evidence>
<gene>
    <name evidence="2" type="ORF">F5Z01DRAFT_645700</name>
</gene>
<dbReference type="RefSeq" id="XP_046121285.1">
    <property type="nucleotide sequence ID" value="XM_046262859.1"/>
</dbReference>
<evidence type="ECO:0008006" key="4">
    <source>
        <dbReference type="Google" id="ProtNLM"/>
    </source>
</evidence>
<sequence length="109" mass="11982">MAQSQPDHFIELWCYAGILLLLLCMHSQAACACRYVLHGSCLLTGAVGVHQTSELGPVFPLRPQYVATNRCWDILLLVMTKASHMGVFIDSSVSPDSSAMAFWTNKVPL</sequence>
<accession>A0A9P7ZT63</accession>
<dbReference type="Proteomes" id="UP000887229">
    <property type="component" value="Unassembled WGS sequence"/>
</dbReference>
<comment type="caution">
    <text evidence="2">The sequence shown here is derived from an EMBL/GenBank/DDBJ whole genome shotgun (WGS) entry which is preliminary data.</text>
</comment>
<protein>
    <recommendedName>
        <fullName evidence="4">Secreted protein</fullName>
    </recommendedName>
</protein>